<dbReference type="PRINTS" id="PR01713">
    <property type="entry name" value="NUCEPIMERASE"/>
</dbReference>
<dbReference type="GO" id="GO:0006012">
    <property type="term" value="P:galactose metabolic process"/>
    <property type="evidence" value="ECO:0007669"/>
    <property type="project" value="UniProtKB-UniPathway"/>
</dbReference>
<name>A0A7W7IQ83_9CAUL</name>
<evidence type="ECO:0000256" key="10">
    <source>
        <dbReference type="RuleBase" id="RU366046"/>
    </source>
</evidence>
<dbReference type="SUPFAM" id="SSF51735">
    <property type="entry name" value="NAD(P)-binding Rossmann-fold domains"/>
    <property type="match status" value="1"/>
</dbReference>
<keyword evidence="10" id="KW-0119">Carbohydrate metabolism</keyword>
<dbReference type="GO" id="GO:0005829">
    <property type="term" value="C:cytosol"/>
    <property type="evidence" value="ECO:0007669"/>
    <property type="project" value="TreeGrafter"/>
</dbReference>
<evidence type="ECO:0000256" key="4">
    <source>
        <dbReference type="ARBA" id="ARBA00007637"/>
    </source>
</evidence>
<feature type="domain" description="NAD-dependent epimerase/dehydratase" evidence="11">
    <location>
        <begin position="7"/>
        <end position="266"/>
    </location>
</feature>
<evidence type="ECO:0000256" key="2">
    <source>
        <dbReference type="ARBA" id="ARBA00001911"/>
    </source>
</evidence>
<keyword evidence="9 10" id="KW-0413">Isomerase</keyword>
<sequence length="343" mass="37838">MNKKLKILLTGGAGYIGSHVLLRCLEAGYEVIVLDNLENSSRESVRRVEHLTGRVVHFCLGDIRDAENLDRIFTEHQVDAVMHFAGLKAIGESLAEPLRYYDTNVNGSVTLCAAMARAGVFRLVFSSTASVYGNQTEMPLNESSPRGSPASPYGWSKLMVEQILEDLASSDPRWSIGTLRYFNPVGAHPSGQIGEDSQGEPSNLVPYIAQVASGRRKHLSVYGNDYPTTDGTGVRDYIHVLDLADGHLAAMDRLTQSTGYKLWNLGTGQGFSVQEVIRGFEQACGQSIPHRFVPRRPGDVAQSWADPALARSELGWQSKLGLDDMLADHWRWQKMNPTGYTKK</sequence>
<dbReference type="NCBIfam" id="NF007956">
    <property type="entry name" value="PRK10675.1"/>
    <property type="match status" value="1"/>
</dbReference>
<dbReference type="GO" id="GO:0003978">
    <property type="term" value="F:UDP-glucose 4-epimerase activity"/>
    <property type="evidence" value="ECO:0007669"/>
    <property type="project" value="UniProtKB-UniRule"/>
</dbReference>
<evidence type="ECO:0000259" key="11">
    <source>
        <dbReference type="Pfam" id="PF01370"/>
    </source>
</evidence>
<comment type="subunit">
    <text evidence="10">Homodimer.</text>
</comment>
<gene>
    <name evidence="12" type="ORF">HNP32_002011</name>
</gene>
<keyword evidence="8" id="KW-0299">Galactose metabolism</keyword>
<dbReference type="Gene3D" id="3.90.25.10">
    <property type="entry name" value="UDP-galactose 4-epimerase, domain 1"/>
    <property type="match status" value="1"/>
</dbReference>
<protein>
    <recommendedName>
        <fullName evidence="6 10">UDP-glucose 4-epimerase</fullName>
        <ecNumber evidence="5 10">5.1.3.2</ecNumber>
    </recommendedName>
</protein>
<dbReference type="CDD" id="cd05247">
    <property type="entry name" value="UDP_G4E_1_SDR_e"/>
    <property type="match status" value="1"/>
</dbReference>
<dbReference type="Gene3D" id="3.40.50.720">
    <property type="entry name" value="NAD(P)-binding Rossmann-like Domain"/>
    <property type="match status" value="1"/>
</dbReference>
<comment type="pathway">
    <text evidence="3 10">Carbohydrate metabolism; galactose metabolism.</text>
</comment>
<keyword evidence="7 10" id="KW-0520">NAD</keyword>
<dbReference type="InterPro" id="IPR036291">
    <property type="entry name" value="NAD(P)-bd_dom_sf"/>
</dbReference>
<comment type="cofactor">
    <cofactor evidence="2 10">
        <name>NAD(+)</name>
        <dbReference type="ChEBI" id="CHEBI:57540"/>
    </cofactor>
</comment>
<evidence type="ECO:0000313" key="12">
    <source>
        <dbReference type="EMBL" id="MBB4798267.1"/>
    </source>
</evidence>
<evidence type="ECO:0000256" key="1">
    <source>
        <dbReference type="ARBA" id="ARBA00000083"/>
    </source>
</evidence>
<proteinExistence type="inferred from homology"/>
<evidence type="ECO:0000256" key="6">
    <source>
        <dbReference type="ARBA" id="ARBA00018569"/>
    </source>
</evidence>
<evidence type="ECO:0000256" key="8">
    <source>
        <dbReference type="ARBA" id="ARBA00023144"/>
    </source>
</evidence>
<comment type="catalytic activity">
    <reaction evidence="1 10">
        <text>UDP-alpha-D-glucose = UDP-alpha-D-galactose</text>
        <dbReference type="Rhea" id="RHEA:22168"/>
        <dbReference type="ChEBI" id="CHEBI:58885"/>
        <dbReference type="ChEBI" id="CHEBI:66914"/>
        <dbReference type="EC" id="5.1.3.2"/>
    </reaction>
</comment>
<dbReference type="Pfam" id="PF01370">
    <property type="entry name" value="Epimerase"/>
    <property type="match status" value="1"/>
</dbReference>
<dbReference type="AlphaFoldDB" id="A0A7W7IQ83"/>
<dbReference type="NCBIfam" id="TIGR01179">
    <property type="entry name" value="galE"/>
    <property type="match status" value="1"/>
</dbReference>
<accession>A0A7W7IQ83</accession>
<evidence type="ECO:0000256" key="7">
    <source>
        <dbReference type="ARBA" id="ARBA00023027"/>
    </source>
</evidence>
<organism evidence="12 13">
    <name type="scientific">Brevundimonas bullata</name>
    <dbReference type="NCBI Taxonomy" id="13160"/>
    <lineage>
        <taxon>Bacteria</taxon>
        <taxon>Pseudomonadati</taxon>
        <taxon>Pseudomonadota</taxon>
        <taxon>Alphaproteobacteria</taxon>
        <taxon>Caulobacterales</taxon>
        <taxon>Caulobacteraceae</taxon>
        <taxon>Brevundimonas</taxon>
    </lineage>
</organism>
<dbReference type="PANTHER" id="PTHR43725:SF47">
    <property type="entry name" value="UDP-GLUCOSE 4-EPIMERASE"/>
    <property type="match status" value="1"/>
</dbReference>
<dbReference type="EMBL" id="JACHKY010000003">
    <property type="protein sequence ID" value="MBB4798267.1"/>
    <property type="molecule type" value="Genomic_DNA"/>
</dbReference>
<dbReference type="Proteomes" id="UP000539957">
    <property type="component" value="Unassembled WGS sequence"/>
</dbReference>
<dbReference type="UniPathway" id="UPA00214"/>
<dbReference type="EC" id="5.1.3.2" evidence="5 10"/>
<dbReference type="InterPro" id="IPR005886">
    <property type="entry name" value="UDP_G4E"/>
</dbReference>
<evidence type="ECO:0000256" key="9">
    <source>
        <dbReference type="ARBA" id="ARBA00023235"/>
    </source>
</evidence>
<evidence type="ECO:0000256" key="3">
    <source>
        <dbReference type="ARBA" id="ARBA00004947"/>
    </source>
</evidence>
<evidence type="ECO:0000313" key="13">
    <source>
        <dbReference type="Proteomes" id="UP000539957"/>
    </source>
</evidence>
<comment type="similarity">
    <text evidence="4 10">Belongs to the NAD(P)-dependent epimerase/dehydratase family.</text>
</comment>
<dbReference type="RefSeq" id="WP_184269615.1">
    <property type="nucleotide sequence ID" value="NZ_JACHKY010000003.1"/>
</dbReference>
<comment type="caution">
    <text evidence="12">The sequence shown here is derived from an EMBL/GenBank/DDBJ whole genome shotgun (WGS) entry which is preliminary data.</text>
</comment>
<reference evidence="12 13" key="1">
    <citation type="submission" date="2020-08" db="EMBL/GenBank/DDBJ databases">
        <title>Functional genomics of gut bacteria from endangered species of beetles.</title>
        <authorList>
            <person name="Carlos-Shanley C."/>
        </authorList>
    </citation>
    <scope>NUCLEOTIDE SEQUENCE [LARGE SCALE GENOMIC DNA]</scope>
    <source>
        <strain evidence="12 13">S00123</strain>
    </source>
</reference>
<keyword evidence="13" id="KW-1185">Reference proteome</keyword>
<dbReference type="PANTHER" id="PTHR43725">
    <property type="entry name" value="UDP-GLUCOSE 4-EPIMERASE"/>
    <property type="match status" value="1"/>
</dbReference>
<dbReference type="InterPro" id="IPR001509">
    <property type="entry name" value="Epimerase_deHydtase"/>
</dbReference>
<evidence type="ECO:0000256" key="5">
    <source>
        <dbReference type="ARBA" id="ARBA00013189"/>
    </source>
</evidence>